<dbReference type="EMBL" id="JAAMPC010000009">
    <property type="protein sequence ID" value="KAG2294154.1"/>
    <property type="molecule type" value="Genomic_DNA"/>
</dbReference>
<dbReference type="AlphaFoldDB" id="A0A8X7RS00"/>
<organism evidence="1 2">
    <name type="scientific">Brassica carinata</name>
    <name type="common">Ethiopian mustard</name>
    <name type="synonym">Abyssinian cabbage</name>
    <dbReference type="NCBI Taxonomy" id="52824"/>
    <lineage>
        <taxon>Eukaryota</taxon>
        <taxon>Viridiplantae</taxon>
        <taxon>Streptophyta</taxon>
        <taxon>Embryophyta</taxon>
        <taxon>Tracheophyta</taxon>
        <taxon>Spermatophyta</taxon>
        <taxon>Magnoliopsida</taxon>
        <taxon>eudicotyledons</taxon>
        <taxon>Gunneridae</taxon>
        <taxon>Pentapetalae</taxon>
        <taxon>rosids</taxon>
        <taxon>malvids</taxon>
        <taxon>Brassicales</taxon>
        <taxon>Brassicaceae</taxon>
        <taxon>Brassiceae</taxon>
        <taxon>Brassica</taxon>
    </lineage>
</organism>
<sequence>MRLKLVKPLYYFFTEYSIQDIVDFTNPEERSWLKKDTKHYCYPWYIHLGIEYVKRFAVQREEDRPFQVDCCTKNVAPRLHVIPYQNLVT</sequence>
<reference evidence="1 2" key="1">
    <citation type="submission" date="2020-02" db="EMBL/GenBank/DDBJ databases">
        <authorList>
            <person name="Ma Q."/>
            <person name="Huang Y."/>
            <person name="Song X."/>
            <person name="Pei D."/>
        </authorList>
    </citation>
    <scope>NUCLEOTIDE SEQUENCE [LARGE SCALE GENOMIC DNA]</scope>
    <source>
        <strain evidence="1">Sxm20200214</strain>
        <tissue evidence="1">Leaf</tissue>
    </source>
</reference>
<gene>
    <name evidence="1" type="ORF">Bca52824_040823</name>
</gene>
<evidence type="ECO:0000313" key="1">
    <source>
        <dbReference type="EMBL" id="KAG2294154.1"/>
    </source>
</evidence>
<protein>
    <submittedName>
        <fullName evidence="1">Uncharacterized protein</fullName>
    </submittedName>
</protein>
<proteinExistence type="predicted"/>
<keyword evidence="2" id="KW-1185">Reference proteome</keyword>
<name>A0A8X7RS00_BRACI</name>
<accession>A0A8X7RS00</accession>
<dbReference type="Proteomes" id="UP000886595">
    <property type="component" value="Unassembled WGS sequence"/>
</dbReference>
<comment type="caution">
    <text evidence="1">The sequence shown here is derived from an EMBL/GenBank/DDBJ whole genome shotgun (WGS) entry which is preliminary data.</text>
</comment>
<evidence type="ECO:0000313" key="2">
    <source>
        <dbReference type="Proteomes" id="UP000886595"/>
    </source>
</evidence>